<protein>
    <submittedName>
        <fullName evidence="1">AAA family ATPase</fullName>
    </submittedName>
</protein>
<evidence type="ECO:0000313" key="2">
    <source>
        <dbReference type="Proteomes" id="UP001596500"/>
    </source>
</evidence>
<evidence type="ECO:0000313" key="1">
    <source>
        <dbReference type="EMBL" id="MFC7443470.1"/>
    </source>
</evidence>
<organism evidence="1 2">
    <name type="scientific">Laceyella putida</name>
    <dbReference type="NCBI Taxonomy" id="110101"/>
    <lineage>
        <taxon>Bacteria</taxon>
        <taxon>Bacillati</taxon>
        <taxon>Bacillota</taxon>
        <taxon>Bacilli</taxon>
        <taxon>Bacillales</taxon>
        <taxon>Thermoactinomycetaceae</taxon>
        <taxon>Laceyella</taxon>
    </lineage>
</organism>
<dbReference type="EMBL" id="JBHTBW010000087">
    <property type="protein sequence ID" value="MFC7443470.1"/>
    <property type="molecule type" value="Genomic_DNA"/>
</dbReference>
<proteinExistence type="predicted"/>
<comment type="caution">
    <text evidence="1">The sequence shown here is derived from an EMBL/GenBank/DDBJ whole genome shotgun (WGS) entry which is preliminary data.</text>
</comment>
<dbReference type="SUPFAM" id="SSF52540">
    <property type="entry name" value="P-loop containing nucleoside triphosphate hydrolases"/>
    <property type="match status" value="1"/>
</dbReference>
<reference evidence="2" key="1">
    <citation type="journal article" date="2019" name="Int. J. Syst. Evol. Microbiol.">
        <title>The Global Catalogue of Microorganisms (GCM) 10K type strain sequencing project: providing services to taxonomists for standard genome sequencing and annotation.</title>
        <authorList>
            <consortium name="The Broad Institute Genomics Platform"/>
            <consortium name="The Broad Institute Genome Sequencing Center for Infectious Disease"/>
            <person name="Wu L."/>
            <person name="Ma J."/>
        </authorList>
    </citation>
    <scope>NUCLEOTIDE SEQUENCE [LARGE SCALE GENOMIC DNA]</scope>
    <source>
        <strain evidence="2">CGMCC 1.12942</strain>
    </source>
</reference>
<dbReference type="RefSeq" id="WP_379867801.1">
    <property type="nucleotide sequence ID" value="NZ_JBHTBW010000087.1"/>
</dbReference>
<dbReference type="Pfam" id="PF13479">
    <property type="entry name" value="AAA_24"/>
    <property type="match status" value="1"/>
</dbReference>
<name>A0ABW2RQW8_9BACL</name>
<dbReference type="Proteomes" id="UP001596500">
    <property type="component" value="Unassembled WGS sequence"/>
</dbReference>
<gene>
    <name evidence="1" type="ORF">ACFQNG_20640</name>
</gene>
<accession>A0ABW2RQW8</accession>
<dbReference type="InterPro" id="IPR027417">
    <property type="entry name" value="P-loop_NTPase"/>
</dbReference>
<keyword evidence="2" id="KW-1185">Reference proteome</keyword>
<sequence length="376" mass="43273">MSVLAKGKYLVLEEGSREQLKARIVVCGPGGTGKTRDALRIAYGLTGDWKKIAILDTEYNRAKMHYGVNDPEVGLIGPKIPHMGLTPPYQWEKFMDALDICERAGIQCLILDSFTHEWEGEGGISDMAANPKKKGMSDFHAWRMPKKYHSKVLERILHSPLHIICTVRAKTEYAYKEDGVDDKGKTKYKVEKIGVRPQQSNDYDYLFDFVFMLRQDHTFEALKDTPGLFKDYDGTITMEVVNKIKTWLIDGEEVESYTDVKNQIVAFLQDVAKIYPKLDSHIKQIELQKEEEISLWSYQEVMDFHRQLMENKNLLSAIVIEYGKKNTTYADVIKGYTESKNKPFKTLTQEELSHVLTLLHQAQQEEQEQQEGQAHE</sequence>